<dbReference type="AlphaFoldDB" id="G8JN85"/>
<dbReference type="EMBL" id="CP002497">
    <property type="protein sequence ID" value="AET37549.1"/>
    <property type="molecule type" value="Genomic_DNA"/>
</dbReference>
<dbReference type="GeneID" id="11469677"/>
<dbReference type="GO" id="GO:0046475">
    <property type="term" value="P:glycerophospholipid catabolic process"/>
    <property type="evidence" value="ECO:0007669"/>
    <property type="project" value="TreeGrafter"/>
</dbReference>
<dbReference type="GO" id="GO:0005576">
    <property type="term" value="C:extracellular region"/>
    <property type="evidence" value="ECO:0007669"/>
    <property type="project" value="TreeGrafter"/>
</dbReference>
<dbReference type="Proteomes" id="UP000006790">
    <property type="component" value="Chromosome 1"/>
</dbReference>
<dbReference type="InterPro" id="IPR002642">
    <property type="entry name" value="LysoPLipase_cat_dom"/>
</dbReference>
<dbReference type="FunCoup" id="G8JN85">
    <property type="interactions" value="31"/>
</dbReference>
<dbReference type="GO" id="GO:0005783">
    <property type="term" value="C:endoplasmic reticulum"/>
    <property type="evidence" value="ECO:0007669"/>
    <property type="project" value="EnsemblFungi"/>
</dbReference>
<dbReference type="eggNOG" id="KOG1325">
    <property type="taxonomic scope" value="Eukaryota"/>
</dbReference>
<dbReference type="OMA" id="FIANCRN"/>
<dbReference type="GO" id="GO:0070583">
    <property type="term" value="P:spore membrane bending pathway"/>
    <property type="evidence" value="ECO:0007669"/>
    <property type="project" value="EnsemblFungi"/>
</dbReference>
<keyword evidence="4 5" id="KW-0443">Lipid metabolism</keyword>
<reference evidence="9" key="1">
    <citation type="journal article" date="2012" name="G3 (Bethesda)">
        <title>Pichia sorbitophila, an interspecies yeast hybrid reveals early steps of genome resolution following polyploidization.</title>
        <authorList>
            <person name="Leh Louis V."/>
            <person name="Despons L."/>
            <person name="Friedrich A."/>
            <person name="Martin T."/>
            <person name="Durrens P."/>
            <person name="Casaregola S."/>
            <person name="Neuveglise C."/>
            <person name="Fairhead C."/>
            <person name="Marck C."/>
            <person name="Cruz J.A."/>
            <person name="Straub M.L."/>
            <person name="Kugler V."/>
            <person name="Sacerdot C."/>
            <person name="Uzunov Z."/>
            <person name="Thierry A."/>
            <person name="Weiss S."/>
            <person name="Bleykasten C."/>
            <person name="De Montigny J."/>
            <person name="Jacques N."/>
            <person name="Jung P."/>
            <person name="Lemaire M."/>
            <person name="Mallet S."/>
            <person name="Morel G."/>
            <person name="Richard G.F."/>
            <person name="Sarkar A."/>
            <person name="Savel G."/>
            <person name="Schacherer J."/>
            <person name="Seret M.L."/>
            <person name="Talla E."/>
            <person name="Samson G."/>
            <person name="Jubin C."/>
            <person name="Poulain J."/>
            <person name="Vacherie B."/>
            <person name="Barbe V."/>
            <person name="Pelletier E."/>
            <person name="Sherman D.J."/>
            <person name="Westhof E."/>
            <person name="Weissenbach J."/>
            <person name="Baret P.V."/>
            <person name="Wincker P."/>
            <person name="Gaillardin C."/>
            <person name="Dujon B."/>
            <person name="Souciet J.L."/>
        </authorList>
    </citation>
    <scope>NUCLEOTIDE SEQUENCE [LARGE SCALE GENOMIC DNA]</scope>
    <source>
        <strain evidence="9">CBS 270.75 / DBVPG 7215 / KCTC 17166 / NRRL Y-17582</strain>
    </source>
</reference>
<dbReference type="Gene3D" id="3.40.1090.10">
    <property type="entry name" value="Cytosolic phospholipase A2 catalytic domain"/>
    <property type="match status" value="2"/>
</dbReference>
<keyword evidence="9" id="KW-1185">Reference proteome</keyword>
<dbReference type="GO" id="GO:0005628">
    <property type="term" value="C:prospore membrane"/>
    <property type="evidence" value="ECO:0007669"/>
    <property type="project" value="EnsemblFungi"/>
</dbReference>
<dbReference type="SUPFAM" id="SSF52151">
    <property type="entry name" value="FabD/lysophospholipase-like"/>
    <property type="match status" value="1"/>
</dbReference>
<dbReference type="InParanoid" id="G8JN85"/>
<feature type="domain" description="PLA2c" evidence="7">
    <location>
        <begin position="1"/>
        <end position="586"/>
    </location>
</feature>
<dbReference type="Pfam" id="PF01735">
    <property type="entry name" value="PLA2_B"/>
    <property type="match status" value="1"/>
</dbReference>
<evidence type="ECO:0000256" key="6">
    <source>
        <dbReference type="RuleBase" id="RU362103"/>
    </source>
</evidence>
<dbReference type="GO" id="GO:0005829">
    <property type="term" value="C:cytosol"/>
    <property type="evidence" value="ECO:0007669"/>
    <property type="project" value="TreeGrafter"/>
</dbReference>
<evidence type="ECO:0000256" key="5">
    <source>
        <dbReference type="PROSITE-ProRule" id="PRU00555"/>
    </source>
</evidence>
<dbReference type="PANTHER" id="PTHR10728">
    <property type="entry name" value="CYTOSOLIC PHOSPHOLIPASE A2"/>
    <property type="match status" value="1"/>
</dbReference>
<protein>
    <recommendedName>
        <fullName evidence="6">Lysophospholipase</fullName>
        <ecNumber evidence="6">3.1.1.5</ecNumber>
    </recommendedName>
</protein>
<dbReference type="SMART" id="SM00022">
    <property type="entry name" value="PLAc"/>
    <property type="match status" value="1"/>
</dbReference>
<evidence type="ECO:0000313" key="8">
    <source>
        <dbReference type="EMBL" id="AET37549.1"/>
    </source>
</evidence>
<evidence type="ECO:0000256" key="3">
    <source>
        <dbReference type="ARBA" id="ARBA00022963"/>
    </source>
</evidence>
<evidence type="ECO:0000256" key="4">
    <source>
        <dbReference type="ARBA" id="ARBA00023098"/>
    </source>
</evidence>
<organism evidence="8 9">
    <name type="scientific">Eremothecium cymbalariae (strain CBS 270.75 / DBVPG 7215 / KCTC 17166 / NRRL Y-17582)</name>
    <name type="common">Yeast</name>
    <dbReference type="NCBI Taxonomy" id="931890"/>
    <lineage>
        <taxon>Eukaryota</taxon>
        <taxon>Fungi</taxon>
        <taxon>Dikarya</taxon>
        <taxon>Ascomycota</taxon>
        <taxon>Saccharomycotina</taxon>
        <taxon>Saccharomycetes</taxon>
        <taxon>Saccharomycetales</taxon>
        <taxon>Saccharomycetaceae</taxon>
        <taxon>Eremothecium</taxon>
    </lineage>
</organism>
<dbReference type="PANTHER" id="PTHR10728:SF56">
    <property type="entry name" value="MEIOTIC PHOSPHOLIPASE SPO1-RELATED"/>
    <property type="match status" value="1"/>
</dbReference>
<dbReference type="GO" id="GO:0004623">
    <property type="term" value="F:phospholipase A2 activity"/>
    <property type="evidence" value="ECO:0007669"/>
    <property type="project" value="TreeGrafter"/>
</dbReference>
<dbReference type="PROSITE" id="PS51210">
    <property type="entry name" value="PLA2C"/>
    <property type="match status" value="1"/>
</dbReference>
<proteinExistence type="inferred from homology"/>
<dbReference type="InterPro" id="IPR016035">
    <property type="entry name" value="Acyl_Trfase/lysoPLipase"/>
</dbReference>
<dbReference type="HOGENOM" id="CLU_014602_2_0_1"/>
<sequence>MLTSSGFLLGMNNHGLFSCASYIASISGGSWTVMRLLLADFDVDKLRNWDIKNSLLEGVPNFEFKNRDIVQQLDGTAEAHEFFMDDGFYNELKEHVSKWKREFAEPVDSVDPTFNEFHDSLESNWMRLNHNAIQKRSLDTFLKLKETIEELFKGNNDSSPTNQIKKLEEMMDTFSNFRKVLGFYIMLHSEVRPKKIMGFPVSFTDYWGRALWKKISYQETKTNSMSELFVQSPSASNYEAPLPIIIANCKNEDLVNVVFEFTPFEFGSWNKLLRLFVKLRYLGSTVSRGIARSCIQGFDDVGFITATSSSLFNNVLIYAWQLAADSSQKTMKAVRALFSTFGVNLKNKNSEGKIFGTRSDFALFQPNPFYQYPGIETPLTKTDKLYLVDGGEDGENIPLRPFLQPERKVDLIFALDSSSGKINYPTGSILRNLYDNMRQSEDSISILSPNGTPVNVDPMPYIPLPEEFERSKLLNHPIAFGCYQSSYRKRTSSVLLPPGKLPPIILYHANRNHTYQSNTSTFKLNYSPKEVDGMLNNGWNIFTDNNNTSYLQCIGCLMIKRTYDNTASTELLPPTCHSCFKKYCYN</sequence>
<dbReference type="GO" id="GO:0005886">
    <property type="term" value="C:plasma membrane"/>
    <property type="evidence" value="ECO:0007669"/>
    <property type="project" value="TreeGrafter"/>
</dbReference>
<dbReference type="GO" id="GO:0007127">
    <property type="term" value="P:meiosis I"/>
    <property type="evidence" value="ECO:0007669"/>
    <property type="project" value="EnsemblFungi"/>
</dbReference>
<dbReference type="GO" id="GO:0005634">
    <property type="term" value="C:nucleus"/>
    <property type="evidence" value="ECO:0007669"/>
    <property type="project" value="EnsemblFungi"/>
</dbReference>
<evidence type="ECO:0000256" key="1">
    <source>
        <dbReference type="ARBA" id="ARBA00008780"/>
    </source>
</evidence>
<dbReference type="GO" id="GO:0030474">
    <property type="term" value="P:spindle pole body duplication"/>
    <property type="evidence" value="ECO:0007669"/>
    <property type="project" value="EnsemblFungi"/>
</dbReference>
<evidence type="ECO:0000256" key="2">
    <source>
        <dbReference type="ARBA" id="ARBA00022801"/>
    </source>
</evidence>
<evidence type="ECO:0000259" key="7">
    <source>
        <dbReference type="PROSITE" id="PS51210"/>
    </source>
</evidence>
<dbReference type="EC" id="3.1.1.5" evidence="6"/>
<keyword evidence="2 5" id="KW-0378">Hydrolase</keyword>
<gene>
    <name evidence="8" type="ordered locus">Ecym_1311</name>
</gene>
<dbReference type="RefSeq" id="XP_003644366.1">
    <property type="nucleotide sequence ID" value="XM_003644318.1"/>
</dbReference>
<dbReference type="GO" id="GO:0004622">
    <property type="term" value="F:phosphatidylcholine lysophospholipase activity"/>
    <property type="evidence" value="ECO:0007669"/>
    <property type="project" value="UniProtKB-EC"/>
</dbReference>
<keyword evidence="3 5" id="KW-0442">Lipid degradation</keyword>
<name>G8JN85_ERECY</name>
<evidence type="ECO:0000313" key="9">
    <source>
        <dbReference type="Proteomes" id="UP000006790"/>
    </source>
</evidence>
<accession>G8JN85</accession>
<comment type="catalytic activity">
    <reaction evidence="6">
        <text>a 1-acyl-sn-glycero-3-phosphocholine + H2O = sn-glycerol 3-phosphocholine + a fatty acid + H(+)</text>
        <dbReference type="Rhea" id="RHEA:15177"/>
        <dbReference type="ChEBI" id="CHEBI:15377"/>
        <dbReference type="ChEBI" id="CHEBI:15378"/>
        <dbReference type="ChEBI" id="CHEBI:16870"/>
        <dbReference type="ChEBI" id="CHEBI:28868"/>
        <dbReference type="ChEBI" id="CHEBI:58168"/>
        <dbReference type="EC" id="3.1.1.5"/>
    </reaction>
</comment>
<dbReference type="KEGG" id="erc:Ecym_1311"/>
<dbReference type="OrthoDB" id="4084751at2759"/>
<comment type="similarity">
    <text evidence="1 6">Belongs to the lysophospholipase family.</text>
</comment>